<name>A0A811QPE3_9POAL</name>
<dbReference type="InterPro" id="IPR050905">
    <property type="entry name" value="Plant_NBS-LRR"/>
</dbReference>
<dbReference type="PANTHER" id="PTHR33463">
    <property type="entry name" value="NB-ARC DOMAIN-CONTAINING PROTEIN-RELATED"/>
    <property type="match status" value="1"/>
</dbReference>
<keyword evidence="3" id="KW-1185">Reference proteome</keyword>
<protein>
    <recommendedName>
        <fullName evidence="1">Disease resistance protein At4g27190-like leucine-rich repeats domain-containing protein</fullName>
    </recommendedName>
</protein>
<evidence type="ECO:0000313" key="2">
    <source>
        <dbReference type="EMBL" id="CAD6260858.1"/>
    </source>
</evidence>
<proteinExistence type="predicted"/>
<dbReference type="Proteomes" id="UP000604825">
    <property type="component" value="Unassembled WGS sequence"/>
</dbReference>
<dbReference type="PANTHER" id="PTHR33463:SF194">
    <property type="entry name" value="OS04G0431700 PROTEIN"/>
    <property type="match status" value="1"/>
</dbReference>
<dbReference type="AlphaFoldDB" id="A0A811QPE3"/>
<comment type="caution">
    <text evidence="2">The sequence shown here is derived from an EMBL/GenBank/DDBJ whole genome shotgun (WGS) entry which is preliminary data.</text>
</comment>
<evidence type="ECO:0000259" key="1">
    <source>
        <dbReference type="Pfam" id="PF23247"/>
    </source>
</evidence>
<dbReference type="InterPro" id="IPR057135">
    <property type="entry name" value="At4g27190-like_LRR"/>
</dbReference>
<dbReference type="SUPFAM" id="SSF52047">
    <property type="entry name" value="RNI-like"/>
    <property type="match status" value="1"/>
</dbReference>
<feature type="domain" description="Disease resistance protein At4g27190-like leucine-rich repeats" evidence="1">
    <location>
        <begin position="98"/>
        <end position="212"/>
    </location>
</feature>
<dbReference type="Gene3D" id="3.80.10.10">
    <property type="entry name" value="Ribonuclease Inhibitor"/>
    <property type="match status" value="1"/>
</dbReference>
<accession>A0A811QPE3</accession>
<reference evidence="2" key="1">
    <citation type="submission" date="2020-10" db="EMBL/GenBank/DDBJ databases">
        <authorList>
            <person name="Han B."/>
            <person name="Lu T."/>
            <person name="Zhao Q."/>
            <person name="Huang X."/>
            <person name="Zhao Y."/>
        </authorList>
    </citation>
    <scope>NUCLEOTIDE SEQUENCE</scope>
</reference>
<dbReference type="Pfam" id="PF23247">
    <property type="entry name" value="LRR_RPS2"/>
    <property type="match status" value="1"/>
</dbReference>
<sequence length="276" mass="31584">MLFFPQPPTHPLDHHIEISEGSCGLEGELENDASLAEMIGGHAESLHVHDASTNGSMSAGYLRPLKWCRMERCPNIDTVFSPKVDTFWASHLLMARCIWNKGSRWQPEDSFRSLQHLHLRSCPRLQFVLPVWIPSFPSLKTLHIIHCAYLTHIFVLDEEYPEEIGVHGLPFPKLTTIHLHDLPKLKQISEVKMLAPALETIKIQGCFGLRGLPTVAARKPGVEKPIVEMEKDVWDSLEWDGLTADHHPDLFEPPVHSRYYRWSRVLRGSVLRYVRS</sequence>
<dbReference type="InterPro" id="IPR032675">
    <property type="entry name" value="LRR_dom_sf"/>
</dbReference>
<dbReference type="OrthoDB" id="678723at2759"/>
<gene>
    <name evidence="2" type="ORF">NCGR_LOCUS44281</name>
</gene>
<organism evidence="2 3">
    <name type="scientific">Miscanthus lutarioriparius</name>
    <dbReference type="NCBI Taxonomy" id="422564"/>
    <lineage>
        <taxon>Eukaryota</taxon>
        <taxon>Viridiplantae</taxon>
        <taxon>Streptophyta</taxon>
        <taxon>Embryophyta</taxon>
        <taxon>Tracheophyta</taxon>
        <taxon>Spermatophyta</taxon>
        <taxon>Magnoliopsida</taxon>
        <taxon>Liliopsida</taxon>
        <taxon>Poales</taxon>
        <taxon>Poaceae</taxon>
        <taxon>PACMAD clade</taxon>
        <taxon>Panicoideae</taxon>
        <taxon>Andropogonodae</taxon>
        <taxon>Andropogoneae</taxon>
        <taxon>Saccharinae</taxon>
        <taxon>Miscanthus</taxon>
    </lineage>
</organism>
<evidence type="ECO:0000313" key="3">
    <source>
        <dbReference type="Proteomes" id="UP000604825"/>
    </source>
</evidence>
<dbReference type="EMBL" id="CAJGYO010000011">
    <property type="protein sequence ID" value="CAD6260858.1"/>
    <property type="molecule type" value="Genomic_DNA"/>
</dbReference>